<feature type="non-terminal residue" evidence="1">
    <location>
        <position position="1"/>
    </location>
</feature>
<gene>
    <name evidence="1" type="ORF">LCGC14_2057950</name>
</gene>
<evidence type="ECO:0000313" key="1">
    <source>
        <dbReference type="EMBL" id="KKL75128.1"/>
    </source>
</evidence>
<accession>A0A0F9ELW7</accession>
<name>A0A0F9ELW7_9ZZZZ</name>
<reference evidence="1" key="1">
    <citation type="journal article" date="2015" name="Nature">
        <title>Complex archaea that bridge the gap between prokaryotes and eukaryotes.</title>
        <authorList>
            <person name="Spang A."/>
            <person name="Saw J.H."/>
            <person name="Jorgensen S.L."/>
            <person name="Zaremba-Niedzwiedzka K."/>
            <person name="Martijn J."/>
            <person name="Lind A.E."/>
            <person name="van Eijk R."/>
            <person name="Schleper C."/>
            <person name="Guy L."/>
            <person name="Ettema T.J."/>
        </authorList>
    </citation>
    <scope>NUCLEOTIDE SEQUENCE</scope>
</reference>
<dbReference type="EMBL" id="LAZR01024438">
    <property type="protein sequence ID" value="KKL75128.1"/>
    <property type="molecule type" value="Genomic_DNA"/>
</dbReference>
<proteinExistence type="predicted"/>
<comment type="caution">
    <text evidence="1">The sequence shown here is derived from an EMBL/GenBank/DDBJ whole genome shotgun (WGS) entry which is preliminary data.</text>
</comment>
<dbReference type="AlphaFoldDB" id="A0A0F9ELW7"/>
<protein>
    <submittedName>
        <fullName evidence="1">Uncharacterized protein</fullName>
    </submittedName>
</protein>
<sequence length="52" mass="6471">WLHRQDNPLPYYRMGKRKGIRVSEEVLDKWLEQYKAYPNQRVEKLVDIRRAQ</sequence>
<organism evidence="1">
    <name type="scientific">marine sediment metagenome</name>
    <dbReference type="NCBI Taxonomy" id="412755"/>
    <lineage>
        <taxon>unclassified sequences</taxon>
        <taxon>metagenomes</taxon>
        <taxon>ecological metagenomes</taxon>
    </lineage>
</organism>